<comment type="similarity">
    <text evidence="2">Belongs to the bile acid:sodium symporter (BASS) (TC 2.A.28) family.</text>
</comment>
<evidence type="ECO:0000256" key="2">
    <source>
        <dbReference type="ARBA" id="ARBA00006528"/>
    </source>
</evidence>
<feature type="transmembrane region" description="Helical" evidence="7">
    <location>
        <begin position="186"/>
        <end position="207"/>
    </location>
</feature>
<accession>A0ABP1RXM5</accession>
<evidence type="ECO:0000256" key="6">
    <source>
        <dbReference type="ARBA" id="ARBA00023136"/>
    </source>
</evidence>
<evidence type="ECO:0000256" key="5">
    <source>
        <dbReference type="ARBA" id="ARBA00022989"/>
    </source>
</evidence>
<evidence type="ECO:0000313" key="9">
    <source>
        <dbReference type="Proteomes" id="UP001642540"/>
    </source>
</evidence>
<dbReference type="InterPro" id="IPR038770">
    <property type="entry name" value="Na+/solute_symporter_sf"/>
</dbReference>
<comment type="subcellular location">
    <subcellularLocation>
        <location evidence="1">Membrane</location>
        <topology evidence="1">Multi-pass membrane protein</topology>
    </subcellularLocation>
</comment>
<sequence>MCPLWPLHYILVYIMMFGPLWLMSFQMVGAASKAMSKYDATFEPESVKQLLIGNHSTVNVKFKRTEITHEGNRDIVNVVYYSKDHNIASVSPETFPVNTVSDKNGTFSSEFNITGNFIGYTEICAQGLGSDNIPIEEKCLDVSVIRKARPIDKVFTYSVAALVAIIYINMGAALDTTVIKETLKRPVGPIIGFFSQFAIMPLLSFAIAKALIPIPALQLGLFITGCSPAGGASNIWTLALGGNLDLSITMTTISTFAAFLMMPLWILTLGSTIFLEANLTIPFSKIATFAIALVVPLAIGIGIQRKLPKVAKFLVRILKPFAILLIVFIVGFAIYTNLYLFELLTWQVIKLVIAISIMCLIKSLQFFYLF</sequence>
<dbReference type="Pfam" id="PF01758">
    <property type="entry name" value="SBF"/>
    <property type="match status" value="1"/>
</dbReference>
<reference evidence="8 9" key="1">
    <citation type="submission" date="2024-08" db="EMBL/GenBank/DDBJ databases">
        <authorList>
            <person name="Cucini C."/>
            <person name="Frati F."/>
        </authorList>
    </citation>
    <scope>NUCLEOTIDE SEQUENCE [LARGE SCALE GENOMIC DNA]</scope>
</reference>
<dbReference type="InterPro" id="IPR004710">
    <property type="entry name" value="Bilac:Na_transpt"/>
</dbReference>
<keyword evidence="6 7" id="KW-0472">Membrane</keyword>
<feature type="transmembrane region" description="Helical" evidence="7">
    <location>
        <begin position="348"/>
        <end position="368"/>
    </location>
</feature>
<dbReference type="InterPro" id="IPR002657">
    <property type="entry name" value="BilAc:Na_symport/Acr3"/>
</dbReference>
<keyword evidence="4" id="KW-0813">Transport</keyword>
<dbReference type="PANTHER" id="PTHR10361:SF28">
    <property type="entry name" value="P3 PROTEIN-RELATED"/>
    <property type="match status" value="1"/>
</dbReference>
<evidence type="ECO:0000256" key="7">
    <source>
        <dbReference type="SAM" id="Phobius"/>
    </source>
</evidence>
<evidence type="ECO:0000256" key="3">
    <source>
        <dbReference type="ARBA" id="ARBA00022692"/>
    </source>
</evidence>
<feature type="transmembrane region" description="Helical" evidence="7">
    <location>
        <begin position="6"/>
        <end position="28"/>
    </location>
</feature>
<proteinExistence type="inferred from homology"/>
<dbReference type="EMBL" id="CAXLJM020000122">
    <property type="protein sequence ID" value="CAL8138114.1"/>
    <property type="molecule type" value="Genomic_DNA"/>
</dbReference>
<feature type="transmembrane region" description="Helical" evidence="7">
    <location>
        <begin position="246"/>
        <end position="267"/>
    </location>
</feature>
<name>A0ABP1RXM5_9HEXA</name>
<dbReference type="Proteomes" id="UP001642540">
    <property type="component" value="Unassembled WGS sequence"/>
</dbReference>
<feature type="transmembrane region" description="Helical" evidence="7">
    <location>
        <begin position="154"/>
        <end position="174"/>
    </location>
</feature>
<keyword evidence="5 7" id="KW-1133">Transmembrane helix</keyword>
<gene>
    <name evidence="8" type="ORF">ODALV1_LOCUS27222</name>
</gene>
<dbReference type="Gene3D" id="1.20.1530.20">
    <property type="match status" value="1"/>
</dbReference>
<evidence type="ECO:0000256" key="4">
    <source>
        <dbReference type="ARBA" id="ARBA00022847"/>
    </source>
</evidence>
<protein>
    <recommendedName>
        <fullName evidence="10">Ileal sodium/bile acid cotransporter</fullName>
    </recommendedName>
</protein>
<feature type="transmembrane region" description="Helical" evidence="7">
    <location>
        <begin position="279"/>
        <end position="301"/>
    </location>
</feature>
<keyword evidence="3 7" id="KW-0812">Transmembrane</keyword>
<feature type="transmembrane region" description="Helical" evidence="7">
    <location>
        <begin position="219"/>
        <end position="240"/>
    </location>
</feature>
<evidence type="ECO:0000313" key="8">
    <source>
        <dbReference type="EMBL" id="CAL8138114.1"/>
    </source>
</evidence>
<evidence type="ECO:0008006" key="10">
    <source>
        <dbReference type="Google" id="ProtNLM"/>
    </source>
</evidence>
<feature type="transmembrane region" description="Helical" evidence="7">
    <location>
        <begin position="321"/>
        <end position="341"/>
    </location>
</feature>
<dbReference type="PANTHER" id="PTHR10361">
    <property type="entry name" value="SODIUM-BILE ACID COTRANSPORTER"/>
    <property type="match status" value="1"/>
</dbReference>
<organism evidence="8 9">
    <name type="scientific">Orchesella dallaii</name>
    <dbReference type="NCBI Taxonomy" id="48710"/>
    <lineage>
        <taxon>Eukaryota</taxon>
        <taxon>Metazoa</taxon>
        <taxon>Ecdysozoa</taxon>
        <taxon>Arthropoda</taxon>
        <taxon>Hexapoda</taxon>
        <taxon>Collembola</taxon>
        <taxon>Entomobryomorpha</taxon>
        <taxon>Entomobryoidea</taxon>
        <taxon>Orchesellidae</taxon>
        <taxon>Orchesellinae</taxon>
        <taxon>Orchesella</taxon>
    </lineage>
</organism>
<keyword evidence="9" id="KW-1185">Reference proteome</keyword>
<evidence type="ECO:0000256" key="1">
    <source>
        <dbReference type="ARBA" id="ARBA00004141"/>
    </source>
</evidence>
<comment type="caution">
    <text evidence="8">The sequence shown here is derived from an EMBL/GenBank/DDBJ whole genome shotgun (WGS) entry which is preliminary data.</text>
</comment>
<keyword evidence="4" id="KW-0769">Symport</keyword>